<dbReference type="PROSITE" id="PS50913">
    <property type="entry name" value="GRIP"/>
    <property type="match status" value="1"/>
</dbReference>
<evidence type="ECO:0000256" key="7">
    <source>
        <dbReference type="ARBA" id="ARBA00055375"/>
    </source>
</evidence>
<feature type="region of interest" description="Disordered" evidence="11">
    <location>
        <begin position="618"/>
        <end position="643"/>
    </location>
</feature>
<evidence type="ECO:0000256" key="1">
    <source>
        <dbReference type="ARBA" id="ARBA00004395"/>
    </source>
</evidence>
<keyword evidence="5 10" id="KW-0175">Coiled coil</keyword>
<feature type="region of interest" description="Disordered" evidence="11">
    <location>
        <begin position="67"/>
        <end position="156"/>
    </location>
</feature>
<evidence type="ECO:0000256" key="3">
    <source>
        <dbReference type="ARBA" id="ARBA00022490"/>
    </source>
</evidence>
<feature type="coiled-coil region" evidence="10">
    <location>
        <begin position="482"/>
        <end position="588"/>
    </location>
</feature>
<evidence type="ECO:0000256" key="11">
    <source>
        <dbReference type="SAM" id="MobiDB-lite"/>
    </source>
</evidence>
<dbReference type="InterPro" id="IPR000237">
    <property type="entry name" value="GRIP_dom"/>
</dbReference>
<protein>
    <recommendedName>
        <fullName evidence="8">GRIP and coiled-coil domain-containing protein 1</fullName>
    </recommendedName>
    <alternativeName>
        <fullName evidence="9">Golgi coiled-coil protein 1</fullName>
    </alternativeName>
</protein>
<evidence type="ECO:0000313" key="14">
    <source>
        <dbReference type="Proteomes" id="UP000520535"/>
    </source>
</evidence>
<keyword evidence="14" id="KW-1185">Reference proteome</keyword>
<evidence type="ECO:0000259" key="12">
    <source>
        <dbReference type="PROSITE" id="PS50913"/>
    </source>
</evidence>
<evidence type="ECO:0000256" key="4">
    <source>
        <dbReference type="ARBA" id="ARBA00023034"/>
    </source>
</evidence>
<gene>
    <name evidence="13" type="primary">Gcc1</name>
    <name evidence="13" type="ORF">BRALEP_R07032</name>
</gene>
<accession>A0A7L2VVE5</accession>
<keyword evidence="3" id="KW-0963">Cytoplasm</keyword>
<feature type="non-terminal residue" evidence="13">
    <location>
        <position position="1"/>
    </location>
</feature>
<feature type="non-terminal residue" evidence="13">
    <location>
        <position position="782"/>
    </location>
</feature>
<dbReference type="PANTHER" id="PTHR23157">
    <property type="entry name" value="GRIP AND COILED-COIL DOMAIN-CONTAINING PROTEIN 1"/>
    <property type="match status" value="1"/>
</dbReference>
<keyword evidence="4" id="KW-0333">Golgi apparatus</keyword>
<dbReference type="Gene3D" id="1.10.220.60">
    <property type="entry name" value="GRIP domain"/>
    <property type="match status" value="1"/>
</dbReference>
<dbReference type="SMART" id="SM00755">
    <property type="entry name" value="Grip"/>
    <property type="match status" value="1"/>
</dbReference>
<evidence type="ECO:0000313" key="13">
    <source>
        <dbReference type="EMBL" id="NXS62214.1"/>
    </source>
</evidence>
<dbReference type="AlphaFoldDB" id="A0A7L2VVE5"/>
<evidence type="ECO:0000256" key="9">
    <source>
        <dbReference type="ARBA" id="ARBA00076300"/>
    </source>
</evidence>
<feature type="compositionally biased region" description="Basic and acidic residues" evidence="11">
    <location>
        <begin position="88"/>
        <end position="98"/>
    </location>
</feature>
<comment type="subcellular location">
    <subcellularLocation>
        <location evidence="2">Cytoplasm</location>
    </subcellularLocation>
    <subcellularLocation>
        <location evidence="1">Golgi apparatus membrane</location>
        <topology evidence="1">Peripheral membrane protein</topology>
    </subcellularLocation>
</comment>
<dbReference type="Proteomes" id="UP000520535">
    <property type="component" value="Unassembled WGS sequence"/>
</dbReference>
<dbReference type="PANTHER" id="PTHR23157:SF25">
    <property type="entry name" value="GRIP AND COILED-COIL DOMAIN-CONTAINING PROTEIN 1"/>
    <property type="match status" value="1"/>
</dbReference>
<keyword evidence="6" id="KW-0472">Membrane</keyword>
<feature type="compositionally biased region" description="Polar residues" evidence="11">
    <location>
        <begin position="631"/>
        <end position="643"/>
    </location>
</feature>
<evidence type="ECO:0000256" key="8">
    <source>
        <dbReference type="ARBA" id="ARBA00073150"/>
    </source>
</evidence>
<dbReference type="GO" id="GO:0000139">
    <property type="term" value="C:Golgi membrane"/>
    <property type="evidence" value="ECO:0007669"/>
    <property type="project" value="UniProtKB-SubCell"/>
</dbReference>
<evidence type="ECO:0000256" key="5">
    <source>
        <dbReference type="ARBA" id="ARBA00023054"/>
    </source>
</evidence>
<dbReference type="Pfam" id="PF01465">
    <property type="entry name" value="GRIP"/>
    <property type="match status" value="1"/>
</dbReference>
<feature type="coiled-coil region" evidence="10">
    <location>
        <begin position="667"/>
        <end position="701"/>
    </location>
</feature>
<feature type="coiled-coil region" evidence="10">
    <location>
        <begin position="187"/>
        <end position="453"/>
    </location>
</feature>
<dbReference type="EMBL" id="VYZX01028640">
    <property type="protein sequence ID" value="NXS62214.1"/>
    <property type="molecule type" value="Genomic_DNA"/>
</dbReference>
<dbReference type="OrthoDB" id="9898580at2759"/>
<comment type="function">
    <text evidence="7">Probably involved in maintaining Golgi structure.</text>
</comment>
<feature type="compositionally biased region" description="Low complexity" evidence="11">
    <location>
        <begin position="128"/>
        <end position="156"/>
    </location>
</feature>
<proteinExistence type="predicted"/>
<feature type="coiled-coil region" evidence="10">
    <location>
        <begin position="14"/>
        <end position="55"/>
    </location>
</feature>
<feature type="domain" description="GRIP" evidence="12">
    <location>
        <begin position="720"/>
        <end position="770"/>
    </location>
</feature>
<evidence type="ECO:0000256" key="6">
    <source>
        <dbReference type="ARBA" id="ARBA00023136"/>
    </source>
</evidence>
<name>A0A7L2VVE5_9AVES</name>
<reference evidence="13 14" key="1">
    <citation type="submission" date="2019-09" db="EMBL/GenBank/DDBJ databases">
        <title>Bird 10,000 Genomes (B10K) Project - Family phase.</title>
        <authorList>
            <person name="Zhang G."/>
        </authorList>
    </citation>
    <scope>NUCLEOTIDE SEQUENCE [LARGE SCALE GENOMIC DNA]</scope>
    <source>
        <strain evidence="13">B10K-DU-012-52</strain>
    </source>
</reference>
<evidence type="ECO:0000256" key="2">
    <source>
        <dbReference type="ARBA" id="ARBA00004496"/>
    </source>
</evidence>
<organism evidence="13 14">
    <name type="scientific">Brachypteracias leptosomus</name>
    <name type="common">short-legged ground-roller</name>
    <dbReference type="NCBI Taxonomy" id="135165"/>
    <lineage>
        <taxon>Eukaryota</taxon>
        <taxon>Metazoa</taxon>
        <taxon>Chordata</taxon>
        <taxon>Craniata</taxon>
        <taxon>Vertebrata</taxon>
        <taxon>Euteleostomi</taxon>
        <taxon>Archelosauria</taxon>
        <taxon>Archosauria</taxon>
        <taxon>Dinosauria</taxon>
        <taxon>Saurischia</taxon>
        <taxon>Theropoda</taxon>
        <taxon>Coelurosauria</taxon>
        <taxon>Aves</taxon>
        <taxon>Neognathae</taxon>
        <taxon>Neoaves</taxon>
        <taxon>Telluraves</taxon>
        <taxon>Coraciimorphae</taxon>
        <taxon>Coraciiformes</taxon>
        <taxon>Brachypteraciidae</taxon>
        <taxon>Brachypteracias</taxon>
    </lineage>
</organism>
<feature type="compositionally biased region" description="Low complexity" evidence="11">
    <location>
        <begin position="102"/>
        <end position="115"/>
    </location>
</feature>
<sequence length="782" mass="88238">MEKFGMNFGGGPSKKDLLETIESQKKQLLQYQARLKDVVRAYKSLLKEKEALEASLKVLSVSHEADVGLGGAQPAPGATSSSSFMDSADDRSSVHSEDSVGTAASADTAASLASTRGEAGSEEDKPVATSSSLKSEETSSSESGVSTSSGEVAAGGEAERRILQLKTQLATLTSALSTVTQEKSRMEASYQADKKKMKQDLDDALKKAEEDKEKLEVELRSSQEQLAETKARLITQQHDRAQEQGDHAVMLRELQKLLQSERTLRQDVELKLEETREALAGRASVAQRAEGYELQVRQLSQEVEELRRELQALQEENTKPDPRVQDLQEEITSLKNHFQAQLLQEMKKTAQAEEQLHQHAQMEERRVADLEGQVSQVSELLGTYEKAKQKDQAIIQKLKDRIVQLDLENKTLAIAASSRSPGDVHLEEANLDVNVLKDKMEKLKKLLQAAAKKSQPTLDIEKLCELELPKGSEAGDGEKATALYYQQELKQLKEEFERYKMRAQVVLKNKSTKDGNLAKELEEAQEQLADLKEKYVVLQLACDELEKQHQQDLEAKKQEMARLQQIHKQELERCQLDYRERALKLEEEMHKQRDRALAVLAEKDQELEQLRSFTLPYGLQGAKPHPGSGVDLSSNDPQGSDSSEILPQALHLSTTTEPTFFLYAEQLARKEVEIVALRKQKHKLEMQVHQLQEKILVEEEKHREEVSTLQGEIEKNFRDKSREGANLEYLKNIVYRFLTLPDTLGRQQTLRAILTILHFSPEEKQTIAKQSAYSSWWLSGKR</sequence>
<dbReference type="InterPro" id="IPR051952">
    <property type="entry name" value="Golgi-autophagy_related"/>
</dbReference>
<evidence type="ECO:0000256" key="10">
    <source>
        <dbReference type="SAM" id="Coils"/>
    </source>
</evidence>
<comment type="caution">
    <text evidence="13">The sequence shown here is derived from an EMBL/GenBank/DDBJ whole genome shotgun (WGS) entry which is preliminary data.</text>
</comment>
<dbReference type="FunFam" id="1.10.220.60:FF:000005">
    <property type="entry name" value="GRIP and coiled-coil domain-containing protein 1"/>
    <property type="match status" value="1"/>
</dbReference>